<keyword evidence="1 2" id="KW-0175">Coiled coil</keyword>
<accession>G7YV91</accession>
<dbReference type="InterPro" id="IPR032755">
    <property type="entry name" value="TSNAXIP1_N"/>
</dbReference>
<keyword evidence="5" id="KW-1185">Reference proteome</keyword>
<dbReference type="Proteomes" id="UP000008909">
    <property type="component" value="Unassembled WGS sequence"/>
</dbReference>
<evidence type="ECO:0000313" key="5">
    <source>
        <dbReference type="Proteomes" id="UP000008909"/>
    </source>
</evidence>
<gene>
    <name evidence="4" type="ORF">CLF_111732</name>
</gene>
<sequence>MGTPAYKVQIENQTILTYEYFGRNEYCAGSDGQPLGDRRLWFLGPNLYDSPCSGEGSMAASTNMDILVDWRKQLLTPIAEYSTIVAPDRQVARLLAAWGLAVLGLVASLGTSWHGCTLCSEVPAAPNCCEHETDAATLSCLCLFSRQQLPTPFCYRKCNSNPQNKATVGKLQDADKLNTVTNENRYMKHRLLCTDDFGPGRPVLCAYGERAVCPHVKADSPGWEDDERTGITARLPHVTRKWVAYVYSVVTHPGNLINNRLKNASGYLKKRVHRTIALFTALIIATNVDERIPVDTDHCNKITKVNIFHSQPTLMIRKGEGNGKLLGGLVEHLGKMGDGRVLSGTAEILHVEVTYGRFKSIYACKAVQEGYSITHAESCPAGVFGQDIVDVEYKWNSAFDAPLVKFTTANFSISSSLESFVALGINSAVLVQITWTHRRSSSIPCLIGSRPNAPPSDVNAYWDEIATTLHSAGNFACGTAPPGALKHWISDRTVALLESRRCIPAGPEHNMVRRIISRQAKFSVQADHEVWWTQKAKEMEEAQKAGNARRLFQLIRATGPQKPPVSETIKDRNEVFKEAFQLIIAAFKTHGPILAQISKEYETILQYYKNEVQKLRPAKEYLWTIKQECDQRVLELKNQEKPELEGLRREITRLKAQVSAKKEEQISMQVEIDKLKTSLEEEHGKCRHEADAKNLLVLELNDMQNHYRELQKVTQQAREEATNFGDPALLRIALDQAKKALAEAQFELTKIKADYVDVIPKREYEILMQSNQMLEEKIVEQEAKFAELTEEMKHCESELSGMIEQRDEYKRALQQLNRASTPRPQWDEVGRSLPCGLSKWNEETHGMSSQQKMQYLIRIMTKTTKDSGDGPKQLESKGVGESVPRFLRCEDPLVFRRTLQLRDCLLLTDEIWKQRKQEKETYKEPVNVRRRSVVRRRMSQGAGKTISLPKCEYIHVFRLALVTRRLYTVIANTHAATLFCPQIKTVIVTMVDAARFAPVTAVSKTSVTCWKPFDEFLENFFIQVYGIPRIRLEWAYTYYEAITNHKDYLSLQEVKRIIDNEVSSAFTTNEQFTISLTKTATGICLRGLNKLKGLSVVLLQVIHNNISDSEETEHLVVSRDQLQAVLYELTGSQFESKIENLLEKAIMVNGKDMEAQRNENRSLLDKEKLFDVKLLFFKDPGEEFNPFIRELIALYGGIKLGFVEEIVSTLEKSLDNEAEIKEVTAAQLRDAIYVAYTAARVISDAASAKRELNIIEPARQLLGRRSMGRAQQSHRSSVNTFACSDVKIQCFPLVWTHRNNCARTGGRPFKREWCEYEQMHWTRVLLLLELISSAYPVAVPGFEPRTSDMRGERVTTTPPTHVGRIWVSSVSRYLTVKS</sequence>
<dbReference type="Pfam" id="PF15739">
    <property type="entry name" value="TSNAXIP1_N"/>
    <property type="match status" value="1"/>
</dbReference>
<dbReference type="EMBL" id="DF144424">
    <property type="protein sequence ID" value="GAA56871.1"/>
    <property type="molecule type" value="Genomic_DNA"/>
</dbReference>
<dbReference type="PANTHER" id="PTHR16306:SF0">
    <property type="entry name" value="TRANSLIN-ASSOCIATED FACTOR X-INTERACTING PROTEIN 1"/>
    <property type="match status" value="1"/>
</dbReference>
<evidence type="ECO:0000256" key="2">
    <source>
        <dbReference type="SAM" id="Coils"/>
    </source>
</evidence>
<dbReference type="GO" id="GO:0005737">
    <property type="term" value="C:cytoplasm"/>
    <property type="evidence" value="ECO:0007669"/>
    <property type="project" value="TreeGrafter"/>
</dbReference>
<reference evidence="4" key="1">
    <citation type="journal article" date="2011" name="Genome Biol.">
        <title>The draft genome of the carcinogenic human liver fluke Clonorchis sinensis.</title>
        <authorList>
            <person name="Wang X."/>
            <person name="Chen W."/>
            <person name="Huang Y."/>
            <person name="Sun J."/>
            <person name="Men J."/>
            <person name="Liu H."/>
            <person name="Luo F."/>
            <person name="Guo L."/>
            <person name="Lv X."/>
            <person name="Deng C."/>
            <person name="Zhou C."/>
            <person name="Fan Y."/>
            <person name="Li X."/>
            <person name="Huang L."/>
            <person name="Hu Y."/>
            <person name="Liang C."/>
            <person name="Hu X."/>
            <person name="Xu J."/>
            <person name="Yu X."/>
        </authorList>
    </citation>
    <scope>NUCLEOTIDE SEQUENCE [LARGE SCALE GENOMIC DNA]</scope>
    <source>
        <strain evidence="4">Henan</strain>
    </source>
</reference>
<proteinExistence type="predicted"/>
<feature type="domain" description="Translin-associated factor X-interacting protein 1 N-terminal" evidence="3">
    <location>
        <begin position="570"/>
        <end position="655"/>
    </location>
</feature>
<evidence type="ECO:0000259" key="3">
    <source>
        <dbReference type="Pfam" id="PF15739"/>
    </source>
</evidence>
<feature type="coiled-coil region" evidence="2">
    <location>
        <begin position="700"/>
        <end position="819"/>
    </location>
</feature>
<name>G7YV91_CLOSI</name>
<evidence type="ECO:0000313" key="4">
    <source>
        <dbReference type="EMBL" id="GAA56871.1"/>
    </source>
</evidence>
<dbReference type="PANTHER" id="PTHR16306">
    <property type="entry name" value="TRANSLIN-ASSOCIATED FACTOR X-INTERACTING PROTEIN 1"/>
    <property type="match status" value="1"/>
</dbReference>
<reference key="2">
    <citation type="submission" date="2011-10" db="EMBL/GenBank/DDBJ databases">
        <title>The genome and transcriptome sequence of Clonorchis sinensis provide insights into the carcinogenic liver fluke.</title>
        <authorList>
            <person name="Wang X."/>
            <person name="Huang Y."/>
            <person name="Chen W."/>
            <person name="Liu H."/>
            <person name="Guo L."/>
            <person name="Chen Y."/>
            <person name="Luo F."/>
            <person name="Zhou W."/>
            <person name="Sun J."/>
            <person name="Mao Q."/>
            <person name="Liang P."/>
            <person name="Zhou C."/>
            <person name="Tian Y."/>
            <person name="Men J."/>
            <person name="Lv X."/>
            <person name="Huang L."/>
            <person name="Zhou J."/>
            <person name="Hu Y."/>
            <person name="Li R."/>
            <person name="Zhang F."/>
            <person name="Lei H."/>
            <person name="Li X."/>
            <person name="Hu X."/>
            <person name="Liang C."/>
            <person name="Xu J."/>
            <person name="Wu Z."/>
            <person name="Yu X."/>
        </authorList>
    </citation>
    <scope>NUCLEOTIDE SEQUENCE</scope>
    <source>
        <strain>Henan</strain>
    </source>
</reference>
<protein>
    <submittedName>
        <fullName evidence="4">Translin-associated factor X-interacting protein 1</fullName>
    </submittedName>
</protein>
<organism evidence="4 5">
    <name type="scientific">Clonorchis sinensis</name>
    <name type="common">Chinese liver fluke</name>
    <dbReference type="NCBI Taxonomy" id="79923"/>
    <lineage>
        <taxon>Eukaryota</taxon>
        <taxon>Metazoa</taxon>
        <taxon>Spiralia</taxon>
        <taxon>Lophotrochozoa</taxon>
        <taxon>Platyhelminthes</taxon>
        <taxon>Trematoda</taxon>
        <taxon>Digenea</taxon>
        <taxon>Opisthorchiida</taxon>
        <taxon>Opisthorchiata</taxon>
        <taxon>Opisthorchiidae</taxon>
        <taxon>Clonorchis</taxon>
    </lineage>
</organism>
<evidence type="ECO:0000256" key="1">
    <source>
        <dbReference type="ARBA" id="ARBA00023054"/>
    </source>
</evidence>